<evidence type="ECO:0000256" key="9">
    <source>
        <dbReference type="ARBA" id="ARBA00022741"/>
    </source>
</evidence>
<dbReference type="InterPro" id="IPR036163">
    <property type="entry name" value="HMA_dom_sf"/>
</dbReference>
<dbReference type="GO" id="GO:0016887">
    <property type="term" value="F:ATP hydrolysis activity"/>
    <property type="evidence" value="ECO:0007669"/>
    <property type="project" value="InterPro"/>
</dbReference>
<keyword evidence="21" id="KW-1185">Reference proteome</keyword>
<evidence type="ECO:0000256" key="10">
    <source>
        <dbReference type="ARBA" id="ARBA00022796"/>
    </source>
</evidence>
<keyword evidence="8" id="KW-0677">Repeat</keyword>
<feature type="domain" description="HMA" evidence="19">
    <location>
        <begin position="73"/>
        <end position="139"/>
    </location>
</feature>
<dbReference type="InterPro" id="IPR036412">
    <property type="entry name" value="HAD-like_sf"/>
</dbReference>
<dbReference type="AlphaFoldDB" id="A0A432X000"/>
<keyword evidence="14 18" id="KW-1133">Transmembrane helix</keyword>
<dbReference type="PANTHER" id="PTHR43520">
    <property type="entry name" value="ATP7, ISOFORM B"/>
    <property type="match status" value="1"/>
</dbReference>
<dbReference type="InterPro" id="IPR059000">
    <property type="entry name" value="ATPase_P-type_domA"/>
</dbReference>
<feature type="transmembrane region" description="Helical" evidence="18">
    <location>
        <begin position="445"/>
        <end position="468"/>
    </location>
</feature>
<keyword evidence="16" id="KW-0406">Ion transport</keyword>
<dbReference type="GO" id="GO:0060003">
    <property type="term" value="P:copper ion export"/>
    <property type="evidence" value="ECO:0007669"/>
    <property type="project" value="UniProtKB-ARBA"/>
</dbReference>
<dbReference type="OrthoDB" id="9814270at2"/>
<dbReference type="FunFam" id="2.70.150.10:FF:000020">
    <property type="entry name" value="Copper-exporting P-type ATPase A"/>
    <property type="match status" value="1"/>
</dbReference>
<evidence type="ECO:0000256" key="13">
    <source>
        <dbReference type="ARBA" id="ARBA00022967"/>
    </source>
</evidence>
<dbReference type="PRINTS" id="PR00119">
    <property type="entry name" value="CATATPASE"/>
</dbReference>
<dbReference type="InterPro" id="IPR018303">
    <property type="entry name" value="ATPase_P-typ_P_site"/>
</dbReference>
<dbReference type="SFLD" id="SFLDG00002">
    <property type="entry name" value="C1.7:_P-type_atpase_like"/>
    <property type="match status" value="1"/>
</dbReference>
<dbReference type="InterPro" id="IPR017969">
    <property type="entry name" value="Heavy-metal-associated_CS"/>
</dbReference>
<keyword evidence="4" id="KW-0813">Transport</keyword>
<keyword evidence="15" id="KW-0186">Copper</keyword>
<comment type="similarity">
    <text evidence="2 18">Belongs to the cation transport ATPase (P-type) (TC 3.A.3) family. Type IB subfamily.</text>
</comment>
<evidence type="ECO:0000313" key="21">
    <source>
        <dbReference type="Proteomes" id="UP000286976"/>
    </source>
</evidence>
<accession>A0A432X000</accession>
<evidence type="ECO:0000256" key="2">
    <source>
        <dbReference type="ARBA" id="ARBA00006024"/>
    </source>
</evidence>
<dbReference type="PRINTS" id="PR00943">
    <property type="entry name" value="CUATPASE"/>
</dbReference>
<dbReference type="NCBIfam" id="TIGR01494">
    <property type="entry name" value="ATPase_P-type"/>
    <property type="match status" value="1"/>
</dbReference>
<keyword evidence="7 18" id="KW-0479">Metal-binding</keyword>
<dbReference type="Pfam" id="PF00702">
    <property type="entry name" value="Hydrolase"/>
    <property type="match status" value="1"/>
</dbReference>
<feature type="transmembrane region" description="Helical" evidence="18">
    <location>
        <begin position="786"/>
        <end position="808"/>
    </location>
</feature>
<keyword evidence="11 18" id="KW-0067">ATP-binding</keyword>
<dbReference type="SFLD" id="SFLDF00027">
    <property type="entry name" value="p-type_atpase"/>
    <property type="match status" value="1"/>
</dbReference>
<dbReference type="EMBL" id="PIPQ01000006">
    <property type="protein sequence ID" value="RUO39357.1"/>
    <property type="molecule type" value="Genomic_DNA"/>
</dbReference>
<keyword evidence="17 18" id="KW-0472">Membrane</keyword>
<evidence type="ECO:0000256" key="17">
    <source>
        <dbReference type="ARBA" id="ARBA00023136"/>
    </source>
</evidence>
<evidence type="ECO:0000256" key="8">
    <source>
        <dbReference type="ARBA" id="ARBA00022737"/>
    </source>
</evidence>
<dbReference type="NCBIfam" id="TIGR01525">
    <property type="entry name" value="ATPase-IB_hvy"/>
    <property type="match status" value="1"/>
</dbReference>
<dbReference type="Gene3D" id="3.40.1110.10">
    <property type="entry name" value="Calcium-transporting ATPase, cytoplasmic domain N"/>
    <property type="match status" value="1"/>
</dbReference>
<protein>
    <recommendedName>
        <fullName evidence="3">P-type Cu(+) transporter</fullName>
        <ecNumber evidence="3">7.2.2.8</ecNumber>
    </recommendedName>
</protein>
<evidence type="ECO:0000256" key="3">
    <source>
        <dbReference type="ARBA" id="ARBA00012517"/>
    </source>
</evidence>
<dbReference type="SUPFAM" id="SSF81653">
    <property type="entry name" value="Calcium ATPase, transduction domain A"/>
    <property type="match status" value="1"/>
</dbReference>
<evidence type="ECO:0000259" key="19">
    <source>
        <dbReference type="PROSITE" id="PS50846"/>
    </source>
</evidence>
<dbReference type="InterPro" id="IPR008250">
    <property type="entry name" value="ATPase_P-typ_transduc_dom_A_sf"/>
</dbReference>
<dbReference type="PROSITE" id="PS01047">
    <property type="entry name" value="HMA_1"/>
    <property type="match status" value="1"/>
</dbReference>
<keyword evidence="13" id="KW-1278">Translocase</keyword>
<evidence type="ECO:0000256" key="15">
    <source>
        <dbReference type="ARBA" id="ARBA00023008"/>
    </source>
</evidence>
<dbReference type="GO" id="GO:0005886">
    <property type="term" value="C:plasma membrane"/>
    <property type="evidence" value="ECO:0007669"/>
    <property type="project" value="UniProtKB-SubCell"/>
</dbReference>
<dbReference type="GO" id="GO:0140581">
    <property type="term" value="F:P-type monovalent copper transporter activity"/>
    <property type="evidence" value="ECO:0007669"/>
    <property type="project" value="UniProtKB-EC"/>
</dbReference>
<keyword evidence="12" id="KW-0460">Magnesium</keyword>
<keyword evidence="10" id="KW-0187">Copper transport</keyword>
<dbReference type="SUPFAM" id="SSF56784">
    <property type="entry name" value="HAD-like"/>
    <property type="match status" value="1"/>
</dbReference>
<dbReference type="Proteomes" id="UP000286976">
    <property type="component" value="Unassembled WGS sequence"/>
</dbReference>
<dbReference type="Gene3D" id="2.70.150.10">
    <property type="entry name" value="Calcium-transporting ATPase, cytoplasmic transduction domain A"/>
    <property type="match status" value="1"/>
</dbReference>
<reference evidence="20 21" key="1">
    <citation type="journal article" date="2011" name="Front. Microbiol.">
        <title>Genomic signatures of strain selection and enhancement in Bacillus atrophaeus var. globigii, a historical biowarfare simulant.</title>
        <authorList>
            <person name="Gibbons H.S."/>
            <person name="Broomall S.M."/>
            <person name="McNew L.A."/>
            <person name="Daligault H."/>
            <person name="Chapman C."/>
            <person name="Bruce D."/>
            <person name="Karavis M."/>
            <person name="Krepps M."/>
            <person name="McGregor P.A."/>
            <person name="Hong C."/>
            <person name="Park K.H."/>
            <person name="Akmal A."/>
            <person name="Feldman A."/>
            <person name="Lin J.S."/>
            <person name="Chang W.E."/>
            <person name="Higgs B.W."/>
            <person name="Demirev P."/>
            <person name="Lindquist J."/>
            <person name="Liem A."/>
            <person name="Fochler E."/>
            <person name="Read T.D."/>
            <person name="Tapia R."/>
            <person name="Johnson S."/>
            <person name="Bishop-Lilly K.A."/>
            <person name="Detter C."/>
            <person name="Han C."/>
            <person name="Sozhamannan S."/>
            <person name="Rosenzweig C.N."/>
            <person name="Skowronski E.W."/>
        </authorList>
    </citation>
    <scope>NUCLEOTIDE SEQUENCE [LARGE SCALE GENOMIC DNA]</scope>
    <source>
        <strain evidence="20 21">AIT1</strain>
    </source>
</reference>
<dbReference type="RefSeq" id="WP_126757857.1">
    <property type="nucleotide sequence ID" value="NZ_PIPQ01000006.1"/>
</dbReference>
<feature type="transmembrane region" description="Helical" evidence="18">
    <location>
        <begin position="162"/>
        <end position="186"/>
    </location>
</feature>
<comment type="subcellular location">
    <subcellularLocation>
        <location evidence="1">Cell membrane</location>
        <topology evidence="1">Multi-pass membrane protein</topology>
    </subcellularLocation>
</comment>
<evidence type="ECO:0000256" key="14">
    <source>
        <dbReference type="ARBA" id="ARBA00022989"/>
    </source>
</evidence>
<dbReference type="InterPro" id="IPR001757">
    <property type="entry name" value="P_typ_ATPase"/>
</dbReference>
<feature type="transmembrane region" description="Helical" evidence="18">
    <location>
        <begin position="198"/>
        <end position="215"/>
    </location>
</feature>
<dbReference type="InterPro" id="IPR023299">
    <property type="entry name" value="ATPase_P-typ_cyto_dom_N"/>
</dbReference>
<keyword evidence="9 18" id="KW-0547">Nucleotide-binding</keyword>
<feature type="transmembrane region" description="Helical" evidence="18">
    <location>
        <begin position="417"/>
        <end position="439"/>
    </location>
</feature>
<feature type="transmembrane region" description="Helical" evidence="18">
    <location>
        <begin position="264"/>
        <end position="283"/>
    </location>
</feature>
<dbReference type="FunFam" id="3.30.70.100:FF:000005">
    <property type="entry name" value="Copper-exporting P-type ATPase A"/>
    <property type="match status" value="1"/>
</dbReference>
<dbReference type="SFLD" id="SFLDS00003">
    <property type="entry name" value="Haloacid_Dehalogenase"/>
    <property type="match status" value="1"/>
</dbReference>
<evidence type="ECO:0000256" key="4">
    <source>
        <dbReference type="ARBA" id="ARBA00022448"/>
    </source>
</evidence>
<evidence type="ECO:0000256" key="12">
    <source>
        <dbReference type="ARBA" id="ARBA00022842"/>
    </source>
</evidence>
<evidence type="ECO:0000256" key="11">
    <source>
        <dbReference type="ARBA" id="ARBA00022840"/>
    </source>
</evidence>
<dbReference type="Pfam" id="PF00122">
    <property type="entry name" value="E1-E2_ATPase"/>
    <property type="match status" value="1"/>
</dbReference>
<sequence>MQPQKYQLEFPVTGLTCAGCVRRATQAIEKAEGVTEASVNLANAKATVTATGGEASAGVAEQLKQAGYPAQTEEIELQLLGMHCASCVSKVEGALAKLPGVIHARVNLAAETASVDILAHTVSNKELIDAIQSAGYKAELRSENRADAEAEQAKSMKSLQSAFWFAMVMTLPVFVLEMGSHFVPAINNWVANTLGQSLNWHIQFVLTTLVLVFPGRRFYQTGIPALFRGSPDMNSLVAMGTISAWMFSSIATFFPTLLPEGSQHVYFEAAAVIVTLILLGRVLEARAKGRTGDAIKHLLSLQGTTARVRIDGELKEMNVDELTEGMELDVRPGERIAVDGIVLSGQSYVDESMLTGEPEPVLKQVDDTLVGGTVNKNGAFTYRVTKVGKDTVLAQIIRMVEQAQSARLPVQALVDKVTAVFVPVVIFLAALTFVIWLIFGESPALSFALINTVAVLIIACPCAMGLATPVSIMVGTGRAAETGVLFRKGESLQTLRSVAVVALDKTGTLTEGKPKLTDFDTTDAFATDELLAIVAAIEERSEHPIADALVQAAKEKNLSLPAVENFESLTGLGVKAEVAGRSVLIGSKRLLDQQNIDISSLSEQAKALGKEGKSPLYVAVNNELAALVAVADTLRETTASAIQALHAQGLKVAMITGDNQRTADAIAAKLDIDHVVAEVMPEGKVEALKELKESFGAVAFVGDGINDAPALAEADIGIAIGSGTDVAIEAADVVLMRADLQGVVHANTISKATILNIKQNLFWAFAYNALLIPVAAGVLYPSFGVLLSPMLAAAAMALSSVFVITNALRLRHIKLK</sequence>
<dbReference type="InterPro" id="IPR027256">
    <property type="entry name" value="P-typ_ATPase_IB"/>
</dbReference>
<feature type="domain" description="HMA" evidence="19">
    <location>
        <begin position="6"/>
        <end position="71"/>
    </location>
</feature>
<evidence type="ECO:0000256" key="16">
    <source>
        <dbReference type="ARBA" id="ARBA00023065"/>
    </source>
</evidence>
<dbReference type="GO" id="GO:0055070">
    <property type="term" value="P:copper ion homeostasis"/>
    <property type="evidence" value="ECO:0007669"/>
    <property type="project" value="TreeGrafter"/>
</dbReference>
<dbReference type="NCBIfam" id="TIGR01511">
    <property type="entry name" value="ATPase-IB1_Cu"/>
    <property type="match status" value="1"/>
</dbReference>
<evidence type="ECO:0000313" key="20">
    <source>
        <dbReference type="EMBL" id="RUO39357.1"/>
    </source>
</evidence>
<dbReference type="SUPFAM" id="SSF55008">
    <property type="entry name" value="HMA, heavy metal-associated domain"/>
    <property type="match status" value="2"/>
</dbReference>
<dbReference type="EC" id="7.2.2.8" evidence="3"/>
<feature type="transmembrane region" description="Helical" evidence="18">
    <location>
        <begin position="236"/>
        <end position="258"/>
    </location>
</feature>
<dbReference type="InterPro" id="IPR023298">
    <property type="entry name" value="ATPase_P-typ_TM_dom_sf"/>
</dbReference>
<dbReference type="InterPro" id="IPR023214">
    <property type="entry name" value="HAD_sf"/>
</dbReference>
<feature type="transmembrane region" description="Helical" evidence="18">
    <location>
        <begin position="761"/>
        <end position="780"/>
    </location>
</feature>
<evidence type="ECO:0000256" key="7">
    <source>
        <dbReference type="ARBA" id="ARBA00022723"/>
    </source>
</evidence>
<evidence type="ECO:0000256" key="1">
    <source>
        <dbReference type="ARBA" id="ARBA00004651"/>
    </source>
</evidence>
<dbReference type="PROSITE" id="PS50846">
    <property type="entry name" value="HMA_2"/>
    <property type="match status" value="2"/>
</dbReference>
<dbReference type="NCBIfam" id="TIGR00003">
    <property type="entry name" value="copper ion binding protein"/>
    <property type="match status" value="1"/>
</dbReference>
<dbReference type="GO" id="GO:0005524">
    <property type="term" value="F:ATP binding"/>
    <property type="evidence" value="ECO:0007669"/>
    <property type="project" value="UniProtKB-UniRule"/>
</dbReference>
<organism evidence="20 21">
    <name type="scientific">Aliidiomarina taiwanensis</name>
    <dbReference type="NCBI Taxonomy" id="946228"/>
    <lineage>
        <taxon>Bacteria</taxon>
        <taxon>Pseudomonadati</taxon>
        <taxon>Pseudomonadota</taxon>
        <taxon>Gammaproteobacteria</taxon>
        <taxon>Alteromonadales</taxon>
        <taxon>Idiomarinaceae</taxon>
        <taxon>Aliidiomarina</taxon>
    </lineage>
</organism>
<proteinExistence type="inferred from homology"/>
<dbReference type="Gene3D" id="3.30.70.100">
    <property type="match status" value="2"/>
</dbReference>
<comment type="caution">
    <text evidence="20">The sequence shown here is derived from an EMBL/GenBank/DDBJ whole genome shotgun (WGS) entry which is preliminary data.</text>
</comment>
<dbReference type="Gene3D" id="3.40.50.1000">
    <property type="entry name" value="HAD superfamily/HAD-like"/>
    <property type="match status" value="1"/>
</dbReference>
<dbReference type="GO" id="GO:0005507">
    <property type="term" value="F:copper ion binding"/>
    <property type="evidence" value="ECO:0007669"/>
    <property type="project" value="InterPro"/>
</dbReference>
<gene>
    <name evidence="20" type="ORF">CWE15_09535</name>
</gene>
<evidence type="ECO:0000256" key="18">
    <source>
        <dbReference type="RuleBase" id="RU362081"/>
    </source>
</evidence>
<dbReference type="InterPro" id="IPR044492">
    <property type="entry name" value="P_typ_ATPase_HD_dom"/>
</dbReference>
<dbReference type="Pfam" id="PF00403">
    <property type="entry name" value="HMA"/>
    <property type="match status" value="2"/>
</dbReference>
<name>A0A432X000_9GAMM</name>
<dbReference type="CDD" id="cd00371">
    <property type="entry name" value="HMA"/>
    <property type="match status" value="2"/>
</dbReference>
<dbReference type="InterPro" id="IPR006121">
    <property type="entry name" value="HMA_dom"/>
</dbReference>
<evidence type="ECO:0000256" key="5">
    <source>
        <dbReference type="ARBA" id="ARBA00022475"/>
    </source>
</evidence>
<dbReference type="CDD" id="cd02094">
    <property type="entry name" value="P-type_ATPase_Cu-like"/>
    <property type="match status" value="1"/>
</dbReference>
<evidence type="ECO:0000256" key="6">
    <source>
        <dbReference type="ARBA" id="ARBA00022692"/>
    </source>
</evidence>
<keyword evidence="5 18" id="KW-1003">Cell membrane</keyword>
<keyword evidence="6 18" id="KW-0812">Transmembrane</keyword>
<dbReference type="GO" id="GO:0043682">
    <property type="term" value="F:P-type divalent copper transporter activity"/>
    <property type="evidence" value="ECO:0007669"/>
    <property type="project" value="TreeGrafter"/>
</dbReference>
<dbReference type="PANTHER" id="PTHR43520:SF8">
    <property type="entry name" value="P-TYPE CU(+) TRANSPORTER"/>
    <property type="match status" value="1"/>
</dbReference>
<dbReference type="SUPFAM" id="SSF81665">
    <property type="entry name" value="Calcium ATPase, transmembrane domain M"/>
    <property type="match status" value="1"/>
</dbReference>
<dbReference type="InterPro" id="IPR006122">
    <property type="entry name" value="HMA_Cu_ion-bd"/>
</dbReference>
<dbReference type="PROSITE" id="PS00154">
    <property type="entry name" value="ATPASE_E1_E2"/>
    <property type="match status" value="1"/>
</dbReference>